<feature type="region of interest" description="Disordered" evidence="1">
    <location>
        <begin position="1"/>
        <end position="89"/>
    </location>
</feature>
<evidence type="ECO:0000313" key="3">
    <source>
        <dbReference type="Proteomes" id="UP001499978"/>
    </source>
</evidence>
<accession>A0ABP6AX30</accession>
<sequence length="89" mass="9782">MTVAKVEGLVAGHRSYAHRRPGPDVRGRADIDLRHRRRGCRRGKLRDDPDEGSGHDAEDASEAYGSKIHDHSLPSHISTGPTLVAQHID</sequence>
<comment type="caution">
    <text evidence="2">The sequence shown here is derived from an EMBL/GenBank/DDBJ whole genome shotgun (WGS) entry which is preliminary data.</text>
</comment>
<feature type="compositionally biased region" description="Basic and acidic residues" evidence="1">
    <location>
        <begin position="21"/>
        <end position="33"/>
    </location>
</feature>
<feature type="compositionally biased region" description="Basic residues" evidence="1">
    <location>
        <begin position="34"/>
        <end position="44"/>
    </location>
</feature>
<evidence type="ECO:0000313" key="2">
    <source>
        <dbReference type="EMBL" id="GAA2526502.1"/>
    </source>
</evidence>
<gene>
    <name evidence="2" type="ORF">GCM10010201_26560</name>
</gene>
<evidence type="ECO:0000256" key="1">
    <source>
        <dbReference type="SAM" id="MobiDB-lite"/>
    </source>
</evidence>
<reference evidence="3" key="1">
    <citation type="journal article" date="2019" name="Int. J. Syst. Evol. Microbiol.">
        <title>The Global Catalogue of Microorganisms (GCM) 10K type strain sequencing project: providing services to taxonomists for standard genome sequencing and annotation.</title>
        <authorList>
            <consortium name="The Broad Institute Genomics Platform"/>
            <consortium name="The Broad Institute Genome Sequencing Center for Infectious Disease"/>
            <person name="Wu L."/>
            <person name="Ma J."/>
        </authorList>
    </citation>
    <scope>NUCLEOTIDE SEQUENCE [LARGE SCALE GENOMIC DNA]</scope>
    <source>
        <strain evidence="3">JCM 3367</strain>
    </source>
</reference>
<protein>
    <submittedName>
        <fullName evidence="2">Uncharacterized protein</fullName>
    </submittedName>
</protein>
<keyword evidence="3" id="KW-1185">Reference proteome</keyword>
<organism evidence="2 3">
    <name type="scientific">Pilimelia columellifera subsp. columellifera</name>
    <dbReference type="NCBI Taxonomy" id="706583"/>
    <lineage>
        <taxon>Bacteria</taxon>
        <taxon>Bacillati</taxon>
        <taxon>Actinomycetota</taxon>
        <taxon>Actinomycetes</taxon>
        <taxon>Micromonosporales</taxon>
        <taxon>Micromonosporaceae</taxon>
        <taxon>Pilimelia</taxon>
    </lineage>
</organism>
<dbReference type="Proteomes" id="UP001499978">
    <property type="component" value="Unassembled WGS sequence"/>
</dbReference>
<name>A0ABP6AX30_9ACTN</name>
<dbReference type="EMBL" id="BAAARY010000012">
    <property type="protein sequence ID" value="GAA2526502.1"/>
    <property type="molecule type" value="Genomic_DNA"/>
</dbReference>
<proteinExistence type="predicted"/>